<dbReference type="EMBL" id="KK207707">
    <property type="protein sequence ID" value="EZF56856.1"/>
    <property type="molecule type" value="Genomic_DNA"/>
</dbReference>
<evidence type="ECO:0000256" key="1">
    <source>
        <dbReference type="SAM" id="MobiDB-lite"/>
    </source>
</evidence>
<accession>A0A022WFD0</accession>
<proteinExistence type="predicted"/>
<sequence length="175" mass="19471">MGRVEHCYRSAYRDRSLTIWGSESSPYVRYPPGNRTQNWDVTHPAEPRSLERDIKPPVVEMHCSKKLEVELHGLACVITPHEIAFKVFSGCHVEIVFLQHNLGVKVLAGWQGFGFVDAYECPSKVAGNEPSSKYPWVHSTRGNPASCLHLPAFKTRPTGQGLSGPTASGNKQLME</sequence>
<dbReference type="Proteomes" id="UP000023758">
    <property type="component" value="Unassembled WGS sequence"/>
</dbReference>
<feature type="compositionally biased region" description="Polar residues" evidence="1">
    <location>
        <begin position="157"/>
        <end position="175"/>
    </location>
</feature>
<name>A0A022WFD0_TRIRU</name>
<feature type="region of interest" description="Disordered" evidence="1">
    <location>
        <begin position="155"/>
        <end position="175"/>
    </location>
</feature>
<gene>
    <name evidence="2" type="ORF">H103_00816</name>
</gene>
<evidence type="ECO:0000313" key="2">
    <source>
        <dbReference type="EMBL" id="EZF56856.1"/>
    </source>
</evidence>
<reference evidence="2" key="1">
    <citation type="submission" date="2014-02" db="EMBL/GenBank/DDBJ databases">
        <title>The Genome Sequence of Trichophyton rubrum (morphotype fischeri) CBS 288.86.</title>
        <authorList>
            <consortium name="The Broad Institute Genomics Platform"/>
            <person name="Cuomo C.A."/>
            <person name="White T.C."/>
            <person name="Graser Y."/>
            <person name="Martinez-Rossi N."/>
            <person name="Heitman J."/>
            <person name="Young S.K."/>
            <person name="Zeng Q."/>
            <person name="Gargeya S."/>
            <person name="Abouelleil A."/>
            <person name="Alvarado L."/>
            <person name="Chapman S.B."/>
            <person name="Gainer-Dewar J."/>
            <person name="Goldberg J."/>
            <person name="Griggs A."/>
            <person name="Gujja S."/>
            <person name="Hansen M."/>
            <person name="Howarth C."/>
            <person name="Imamovic A."/>
            <person name="Larimer J."/>
            <person name="Martinez D."/>
            <person name="Murphy C."/>
            <person name="Pearson M.D."/>
            <person name="Persinoti G."/>
            <person name="Poon T."/>
            <person name="Priest M."/>
            <person name="Roberts A.D."/>
            <person name="Saif S."/>
            <person name="Shea T.D."/>
            <person name="Sykes S.N."/>
            <person name="Wortman J."/>
            <person name="Nusbaum C."/>
            <person name="Birren B."/>
        </authorList>
    </citation>
    <scope>NUCLEOTIDE SEQUENCE [LARGE SCALE GENOMIC DNA]</scope>
    <source>
        <strain evidence="2">CBS 288.86</strain>
    </source>
</reference>
<dbReference type="AlphaFoldDB" id="A0A022WFD0"/>
<dbReference type="HOGENOM" id="CLU_1533679_0_0_1"/>
<organism evidence="2">
    <name type="scientific">Trichophyton rubrum CBS 288.86</name>
    <dbReference type="NCBI Taxonomy" id="1215330"/>
    <lineage>
        <taxon>Eukaryota</taxon>
        <taxon>Fungi</taxon>
        <taxon>Dikarya</taxon>
        <taxon>Ascomycota</taxon>
        <taxon>Pezizomycotina</taxon>
        <taxon>Eurotiomycetes</taxon>
        <taxon>Eurotiomycetidae</taxon>
        <taxon>Onygenales</taxon>
        <taxon>Arthrodermataceae</taxon>
        <taxon>Trichophyton</taxon>
    </lineage>
</organism>
<protein>
    <submittedName>
        <fullName evidence="2">Uncharacterized protein</fullName>
    </submittedName>
</protein>